<dbReference type="GO" id="GO:0004314">
    <property type="term" value="F:[acyl-carrier-protein] S-malonyltransferase activity"/>
    <property type="evidence" value="ECO:0007669"/>
    <property type="project" value="UniProtKB-EC"/>
</dbReference>
<evidence type="ECO:0000256" key="1">
    <source>
        <dbReference type="ARBA" id="ARBA00022679"/>
    </source>
</evidence>
<dbReference type="OrthoDB" id="9805460at2"/>
<evidence type="ECO:0000256" key="3">
    <source>
        <dbReference type="ARBA" id="ARBA00048462"/>
    </source>
</evidence>
<feature type="active site" evidence="5">
    <location>
        <position position="196"/>
    </location>
</feature>
<dbReference type="Proteomes" id="UP000295718">
    <property type="component" value="Unassembled WGS sequence"/>
</dbReference>
<reference evidence="7 8" key="1">
    <citation type="submission" date="2019-03" db="EMBL/GenBank/DDBJ databases">
        <title>Genomic Encyclopedia of Type Strains, Phase IV (KMG-IV): sequencing the most valuable type-strain genomes for metagenomic binning, comparative biology and taxonomic classification.</title>
        <authorList>
            <person name="Goeker M."/>
        </authorList>
    </citation>
    <scope>NUCLEOTIDE SEQUENCE [LARGE SCALE GENOMIC DNA]</scope>
    <source>
        <strain evidence="7 8">DSM 100556</strain>
    </source>
</reference>
<dbReference type="InterPro" id="IPR004410">
    <property type="entry name" value="Malonyl_CoA-ACP_transAc_FabD"/>
</dbReference>
<dbReference type="PANTHER" id="PTHR42681">
    <property type="entry name" value="MALONYL-COA-ACYL CARRIER PROTEIN TRANSACYLASE, MITOCHONDRIAL"/>
    <property type="match status" value="1"/>
</dbReference>
<dbReference type="FunFam" id="3.30.70.250:FF:000001">
    <property type="entry name" value="Malonyl CoA-acyl carrier protein transacylase"/>
    <property type="match status" value="1"/>
</dbReference>
<dbReference type="GO" id="GO:0005829">
    <property type="term" value="C:cytosol"/>
    <property type="evidence" value="ECO:0007669"/>
    <property type="project" value="TreeGrafter"/>
</dbReference>
<comment type="caution">
    <text evidence="7">The sequence shown here is derived from an EMBL/GenBank/DDBJ whole genome shotgun (WGS) entry which is preliminary data.</text>
</comment>
<sequence>MGKTAFIFPGQGAQYVGMGKDFYEGFTVSREMFELAEKAVGLDVASLCFEENERIHITEYTQIAMLATEVAILKAIEEKGYKPDVTAGLSLGEYGALAAAGIMSPEDIFRIVRKRGIYMQEAVPQGGAMTAVLGLPADIIEKICEKIEGSVSIANYNCPGQIVITGEAHAVEKAGSQLLEEGAKRCIPLNVSGPFHSPLLAGAGEKLGEELQSAEVNDIGVPYLSNVTGDYVTDKEQVKPLLVRQVSSSVKWQQSVERMLEDGVDTFIEIGPGKTLSGFIRKINKDVKAINIEKVEDLEKLEQI</sequence>
<dbReference type="InterPro" id="IPR016035">
    <property type="entry name" value="Acyl_Trfase/lysoPLipase"/>
</dbReference>
<feature type="active site" evidence="5">
    <location>
        <position position="90"/>
    </location>
</feature>
<dbReference type="InterPro" id="IPR024925">
    <property type="entry name" value="Malonyl_CoA-ACP_transAc"/>
</dbReference>
<dbReference type="InterPro" id="IPR016036">
    <property type="entry name" value="Malonyl_transacylase_ACP-bd"/>
</dbReference>
<evidence type="ECO:0000256" key="2">
    <source>
        <dbReference type="ARBA" id="ARBA00023315"/>
    </source>
</evidence>
<name>A0A4R1QSV9_9FIRM</name>
<evidence type="ECO:0000313" key="7">
    <source>
        <dbReference type="EMBL" id="TCL56986.1"/>
    </source>
</evidence>
<dbReference type="InterPro" id="IPR001227">
    <property type="entry name" value="Ac_transferase_dom_sf"/>
</dbReference>
<dbReference type="Gene3D" id="3.30.70.250">
    <property type="entry name" value="Malonyl-CoA ACP transacylase, ACP-binding"/>
    <property type="match status" value="1"/>
</dbReference>
<dbReference type="SMART" id="SM00827">
    <property type="entry name" value="PKS_AT"/>
    <property type="match status" value="1"/>
</dbReference>
<dbReference type="NCBIfam" id="TIGR00128">
    <property type="entry name" value="fabD"/>
    <property type="match status" value="1"/>
</dbReference>
<dbReference type="PIRSF" id="PIRSF000446">
    <property type="entry name" value="Mct"/>
    <property type="match status" value="1"/>
</dbReference>
<dbReference type="RefSeq" id="WP_031391589.1">
    <property type="nucleotide sequence ID" value="NZ_JPNB01000002.1"/>
</dbReference>
<dbReference type="EC" id="2.3.1.39" evidence="4"/>
<keyword evidence="8" id="KW-1185">Reference proteome</keyword>
<dbReference type="EMBL" id="SLUO01000010">
    <property type="protein sequence ID" value="TCL56986.1"/>
    <property type="molecule type" value="Genomic_DNA"/>
</dbReference>
<dbReference type="PANTHER" id="PTHR42681:SF1">
    <property type="entry name" value="MALONYL-COA-ACYL CARRIER PROTEIN TRANSACYLASE, MITOCHONDRIAL"/>
    <property type="match status" value="1"/>
</dbReference>
<accession>A0A4R1QSV9</accession>
<dbReference type="SUPFAM" id="SSF52151">
    <property type="entry name" value="FabD/lysophospholipase-like"/>
    <property type="match status" value="1"/>
</dbReference>
<dbReference type="Gene3D" id="3.40.366.10">
    <property type="entry name" value="Malonyl-Coenzyme A Acyl Carrier Protein, domain 2"/>
    <property type="match status" value="1"/>
</dbReference>
<dbReference type="InterPro" id="IPR014043">
    <property type="entry name" value="Acyl_transferase_dom"/>
</dbReference>
<evidence type="ECO:0000313" key="8">
    <source>
        <dbReference type="Proteomes" id="UP000295718"/>
    </source>
</evidence>
<evidence type="ECO:0000256" key="5">
    <source>
        <dbReference type="PIRSR" id="PIRSR000446-1"/>
    </source>
</evidence>
<dbReference type="InterPro" id="IPR050858">
    <property type="entry name" value="Mal-CoA-ACP_Trans/PKS_FabD"/>
</dbReference>
<keyword evidence="1 4" id="KW-0808">Transferase</keyword>
<gene>
    <name evidence="7" type="ORF">EDD76_110159</name>
</gene>
<dbReference type="Pfam" id="PF00698">
    <property type="entry name" value="Acyl_transf_1"/>
    <property type="match status" value="1"/>
</dbReference>
<organism evidence="7 8">
    <name type="scientific">Kineothrix alysoides</name>
    <dbReference type="NCBI Taxonomy" id="1469948"/>
    <lineage>
        <taxon>Bacteria</taxon>
        <taxon>Bacillati</taxon>
        <taxon>Bacillota</taxon>
        <taxon>Clostridia</taxon>
        <taxon>Lachnospirales</taxon>
        <taxon>Lachnospiraceae</taxon>
        <taxon>Kineothrix</taxon>
    </lineage>
</organism>
<dbReference type="AlphaFoldDB" id="A0A4R1QSV9"/>
<dbReference type="STRING" id="1469948.GCA_000732725_02928"/>
<evidence type="ECO:0000256" key="4">
    <source>
        <dbReference type="PIRNR" id="PIRNR000446"/>
    </source>
</evidence>
<dbReference type="SUPFAM" id="SSF55048">
    <property type="entry name" value="Probable ACP-binding domain of malonyl-CoA ACP transacylase"/>
    <property type="match status" value="1"/>
</dbReference>
<feature type="domain" description="Malonyl-CoA:ACP transacylase (MAT)" evidence="6">
    <location>
        <begin position="7"/>
        <end position="292"/>
    </location>
</feature>
<keyword evidence="2 4" id="KW-0012">Acyltransferase</keyword>
<evidence type="ECO:0000259" key="6">
    <source>
        <dbReference type="SMART" id="SM00827"/>
    </source>
</evidence>
<comment type="similarity">
    <text evidence="4">Belongs to the fabD family.</text>
</comment>
<proteinExistence type="inferred from homology"/>
<protein>
    <recommendedName>
        <fullName evidence="4">Malonyl CoA-acyl carrier protein transacylase</fullName>
        <ecNumber evidence="4">2.3.1.39</ecNumber>
    </recommendedName>
</protein>
<comment type="catalytic activity">
    <reaction evidence="3 4">
        <text>holo-[ACP] + malonyl-CoA = malonyl-[ACP] + CoA</text>
        <dbReference type="Rhea" id="RHEA:41792"/>
        <dbReference type="Rhea" id="RHEA-COMP:9623"/>
        <dbReference type="Rhea" id="RHEA-COMP:9685"/>
        <dbReference type="ChEBI" id="CHEBI:57287"/>
        <dbReference type="ChEBI" id="CHEBI:57384"/>
        <dbReference type="ChEBI" id="CHEBI:64479"/>
        <dbReference type="ChEBI" id="CHEBI:78449"/>
        <dbReference type="EC" id="2.3.1.39"/>
    </reaction>
</comment>
<dbReference type="GO" id="GO:0006633">
    <property type="term" value="P:fatty acid biosynthetic process"/>
    <property type="evidence" value="ECO:0007669"/>
    <property type="project" value="TreeGrafter"/>
</dbReference>